<name>A0A2A2AAZ1_9BURK</name>
<dbReference type="InterPro" id="IPR039653">
    <property type="entry name" value="Prenyltransferase"/>
</dbReference>
<feature type="transmembrane region" description="Helical" evidence="6">
    <location>
        <begin position="287"/>
        <end position="307"/>
    </location>
</feature>
<evidence type="ECO:0000256" key="4">
    <source>
        <dbReference type="ARBA" id="ARBA00022989"/>
    </source>
</evidence>
<protein>
    <recommendedName>
        <fullName evidence="9">4-hydroxybenzoate polyprenyltransferase</fullName>
    </recommendedName>
</protein>
<feature type="transmembrane region" description="Helical" evidence="6">
    <location>
        <begin position="421"/>
        <end position="441"/>
    </location>
</feature>
<comment type="subcellular location">
    <subcellularLocation>
        <location evidence="1">Membrane</location>
        <topology evidence="1">Multi-pass membrane protein</topology>
    </subcellularLocation>
</comment>
<sequence>MPTPTSPPLVVDLDGTLILTDSLQELALAQCKNSLWQALRIPAWLQQGKARLKQALAERNPLDAASLPYHQELLQWLRAEQAQGRTLVLCTGADQRVAQAVAEHLGLFSAVIASDGQHNLTAARKAQALVQRYGAQGFDYVGNSRDDLPVWQQARQAIVANAAPAVQQAAQQQGNVARSFPTPARDARSLLRTLRPHQWLKNLLLFVPLLAAQQFGNGGAWGLLLLAFLSFSLCASAVYIGNDLLDLQSDRQHPRKCQRPFASGRIPVAWGVALAPLLLAASLGLGLLVGPAFLAWLAVYFALTCWYSLSLKRLVLLDCLTLAGLYTLRIVAGAAAVGLVLSHWLFGVSGFMFLSLSFLKRYTELHMLAQRGSGQASAHGRGYLAQDAPLVQALGVGAGYAAAVLLALYLDSNTARTMYRLPEAIFLAIAVLVYWISWLWLQAHRGQMHDDPVFFAIKDRTSLLCGLAFAATLALGMLGLPWA</sequence>
<keyword evidence="2" id="KW-1003">Cell membrane</keyword>
<evidence type="ECO:0000256" key="5">
    <source>
        <dbReference type="ARBA" id="ARBA00023136"/>
    </source>
</evidence>
<feature type="transmembrane region" description="Helical" evidence="6">
    <location>
        <begin position="341"/>
        <end position="359"/>
    </location>
</feature>
<evidence type="ECO:0000256" key="1">
    <source>
        <dbReference type="ARBA" id="ARBA00004141"/>
    </source>
</evidence>
<dbReference type="NCBIfam" id="NF006088">
    <property type="entry name" value="PRK08238.1"/>
    <property type="match status" value="1"/>
</dbReference>
<feature type="transmembrane region" description="Helical" evidence="6">
    <location>
        <begin position="221"/>
        <end position="241"/>
    </location>
</feature>
<dbReference type="Gene3D" id="3.40.50.1000">
    <property type="entry name" value="HAD superfamily/HAD-like"/>
    <property type="match status" value="1"/>
</dbReference>
<keyword evidence="5 6" id="KW-0472">Membrane</keyword>
<proteinExistence type="predicted"/>
<evidence type="ECO:0000256" key="2">
    <source>
        <dbReference type="ARBA" id="ARBA00022475"/>
    </source>
</evidence>
<dbReference type="InterPro" id="IPR023214">
    <property type="entry name" value="HAD_sf"/>
</dbReference>
<dbReference type="Pfam" id="PF12710">
    <property type="entry name" value="HAD"/>
    <property type="match status" value="1"/>
</dbReference>
<dbReference type="InterPro" id="IPR036412">
    <property type="entry name" value="HAD-like_sf"/>
</dbReference>
<reference evidence="7 8" key="1">
    <citation type="submission" date="2017-08" db="EMBL/GenBank/DDBJ databases">
        <title>WGS of Clinical strains of the CDC Group NO-1 linked to zoonotic infections in humans.</title>
        <authorList>
            <person name="Bernier A.-M."/>
            <person name="Bernard K."/>
        </authorList>
    </citation>
    <scope>NUCLEOTIDE SEQUENCE [LARGE SCALE GENOMIC DNA]</scope>
    <source>
        <strain evidence="7 8">NML03-0146</strain>
    </source>
</reference>
<dbReference type="GO" id="GO:0009247">
    <property type="term" value="P:glycolipid biosynthetic process"/>
    <property type="evidence" value="ECO:0007669"/>
    <property type="project" value="TreeGrafter"/>
</dbReference>
<keyword evidence="3 6" id="KW-0812">Transmembrane</keyword>
<gene>
    <name evidence="7" type="ORF">CK620_07680</name>
</gene>
<dbReference type="InterPro" id="IPR000537">
    <property type="entry name" value="UbiA_prenyltransferase"/>
</dbReference>
<dbReference type="EMBL" id="NSJF01000003">
    <property type="protein sequence ID" value="PAT34749.1"/>
    <property type="molecule type" value="Genomic_DNA"/>
</dbReference>
<organism evidence="7 8">
    <name type="scientific">Vandammella animalimorsus</name>
    <dbReference type="NCBI Taxonomy" id="2029117"/>
    <lineage>
        <taxon>Bacteria</taxon>
        <taxon>Pseudomonadati</taxon>
        <taxon>Pseudomonadota</taxon>
        <taxon>Betaproteobacteria</taxon>
        <taxon>Burkholderiales</taxon>
        <taxon>Comamonadaceae</taxon>
        <taxon>Vandammella</taxon>
    </lineage>
</organism>
<accession>A0A2A2AAZ1</accession>
<dbReference type="Pfam" id="PF01040">
    <property type="entry name" value="UbiA"/>
    <property type="match status" value="1"/>
</dbReference>
<evidence type="ECO:0008006" key="9">
    <source>
        <dbReference type="Google" id="ProtNLM"/>
    </source>
</evidence>
<comment type="caution">
    <text evidence="7">The sequence shown here is derived from an EMBL/GenBank/DDBJ whole genome shotgun (WGS) entry which is preliminary data.</text>
</comment>
<dbReference type="PANTHER" id="PTHR11048:SF5">
    <property type="entry name" value="DECAPRENYL-PHOSPHATE PHOSPHORIBOSYLTRANSFERASE"/>
    <property type="match status" value="1"/>
</dbReference>
<feature type="transmembrane region" description="Helical" evidence="6">
    <location>
        <begin position="462"/>
        <end position="482"/>
    </location>
</feature>
<evidence type="ECO:0000313" key="8">
    <source>
        <dbReference type="Proteomes" id="UP000217999"/>
    </source>
</evidence>
<dbReference type="GO" id="GO:0016765">
    <property type="term" value="F:transferase activity, transferring alkyl or aryl (other than methyl) groups"/>
    <property type="evidence" value="ECO:0007669"/>
    <property type="project" value="InterPro"/>
</dbReference>
<dbReference type="PANTHER" id="PTHR11048">
    <property type="entry name" value="PRENYLTRANSFERASES"/>
    <property type="match status" value="1"/>
</dbReference>
<dbReference type="RefSeq" id="WP_095549802.1">
    <property type="nucleotide sequence ID" value="NZ_NSJF01000003.1"/>
</dbReference>
<keyword evidence="4 6" id="KW-1133">Transmembrane helix</keyword>
<evidence type="ECO:0000313" key="7">
    <source>
        <dbReference type="EMBL" id="PAT34749.1"/>
    </source>
</evidence>
<dbReference type="InterPro" id="IPR044878">
    <property type="entry name" value="UbiA_sf"/>
</dbReference>
<dbReference type="AlphaFoldDB" id="A0A2A2AAZ1"/>
<feature type="transmembrane region" description="Helical" evidence="6">
    <location>
        <begin position="262"/>
        <end position="281"/>
    </location>
</feature>
<dbReference type="Gene3D" id="1.10.357.140">
    <property type="entry name" value="UbiA prenyltransferase"/>
    <property type="match status" value="1"/>
</dbReference>
<dbReference type="GO" id="GO:0005886">
    <property type="term" value="C:plasma membrane"/>
    <property type="evidence" value="ECO:0007669"/>
    <property type="project" value="TreeGrafter"/>
</dbReference>
<feature type="transmembrane region" description="Helical" evidence="6">
    <location>
        <begin position="390"/>
        <end position="409"/>
    </location>
</feature>
<evidence type="ECO:0000256" key="3">
    <source>
        <dbReference type="ARBA" id="ARBA00022692"/>
    </source>
</evidence>
<evidence type="ECO:0000256" key="6">
    <source>
        <dbReference type="SAM" id="Phobius"/>
    </source>
</evidence>
<dbReference type="SUPFAM" id="SSF56784">
    <property type="entry name" value="HAD-like"/>
    <property type="match status" value="1"/>
</dbReference>
<dbReference type="Proteomes" id="UP000217999">
    <property type="component" value="Unassembled WGS sequence"/>
</dbReference>
<dbReference type="CDD" id="cd13963">
    <property type="entry name" value="PT_UbiA_2"/>
    <property type="match status" value="1"/>
</dbReference>